<evidence type="ECO:0000313" key="1">
    <source>
        <dbReference type="EMBL" id="CAA7409093.1"/>
    </source>
</evidence>
<sequence>MCSLIITTGSNVREDCRAVSTASKALLGQRRCGGTGWRWGVWSFILRSTQQEEALHHIWYAVRRPPNKLLFRGRIDHD</sequence>
<evidence type="ECO:0000313" key="2">
    <source>
        <dbReference type="Proteomes" id="UP000663760"/>
    </source>
</evidence>
<name>A0A7I8LGC7_SPIIN</name>
<organism evidence="1 2">
    <name type="scientific">Spirodela intermedia</name>
    <name type="common">Intermediate duckweed</name>
    <dbReference type="NCBI Taxonomy" id="51605"/>
    <lineage>
        <taxon>Eukaryota</taxon>
        <taxon>Viridiplantae</taxon>
        <taxon>Streptophyta</taxon>
        <taxon>Embryophyta</taxon>
        <taxon>Tracheophyta</taxon>
        <taxon>Spermatophyta</taxon>
        <taxon>Magnoliopsida</taxon>
        <taxon>Liliopsida</taxon>
        <taxon>Araceae</taxon>
        <taxon>Lemnoideae</taxon>
        <taxon>Spirodela</taxon>
    </lineage>
</organism>
<dbReference type="Proteomes" id="UP000663760">
    <property type="component" value="Chromosome 15"/>
</dbReference>
<accession>A0A7I8LGC7</accession>
<dbReference type="EMBL" id="LR746278">
    <property type="protein sequence ID" value="CAA7409093.1"/>
    <property type="molecule type" value="Genomic_DNA"/>
</dbReference>
<keyword evidence="2" id="KW-1185">Reference proteome</keyword>
<proteinExistence type="predicted"/>
<dbReference type="AlphaFoldDB" id="A0A7I8LGC7"/>
<gene>
    <name evidence="1" type="ORF">SI8410_15019771</name>
</gene>
<reference evidence="1" key="1">
    <citation type="submission" date="2020-02" db="EMBL/GenBank/DDBJ databases">
        <authorList>
            <person name="Scholz U."/>
            <person name="Mascher M."/>
            <person name="Fiebig A."/>
        </authorList>
    </citation>
    <scope>NUCLEOTIDE SEQUENCE</scope>
</reference>
<protein>
    <submittedName>
        <fullName evidence="1">Uncharacterized protein</fullName>
    </submittedName>
</protein>